<reference evidence="2" key="1">
    <citation type="submission" date="2016-11" db="EMBL/GenBank/DDBJ databases">
        <authorList>
            <person name="Varghese N."/>
            <person name="Submissions S."/>
        </authorList>
    </citation>
    <scope>NUCLEOTIDE SEQUENCE [LARGE SCALE GENOMIC DNA]</scope>
    <source>
        <strain evidence="2">DSM 9756</strain>
    </source>
</reference>
<evidence type="ECO:0008006" key="3">
    <source>
        <dbReference type="Google" id="ProtNLM"/>
    </source>
</evidence>
<gene>
    <name evidence="1" type="ORF">SAMN02745206_03266</name>
</gene>
<sequence>MNETRTSSLPAAEEVFRAGSTLSLEERIRRLQVPGFTSRGREALPSVCRQAALRAAVLAYKSAHGLLWILFMGGTGTGKSTLFDAVCGERVSETGVERPKTCGAVGYAHHGAASDLDLPFQEVRVVRHSGSESAVAPLAGEPGVFHVRLHERDQWAEVVLVDTPDLDSVEEANRLLAENFFHLADAVVFVTSPEKYADDVPSRFLKGALREGAEVFLVCNKAGRDLGPRDVLEVFRGDGVVPSPDRVTLLPFLAGDPVSRLPEEASFREFRSRLMERVREQAGVALRQRSLARLRHVLSRELKELGGILAEEARETERWKETLEQYRRQAVEDVIAGQEKHFTAETRAYLQAEIRSLFSRYDPLAKPRRWISKTLGVPLRLLGILKGSPYPGRRDSLERVKERIHVEGIQAAVQRFSRRVLEESLQGKEQSRLYRAILEGNAVLRPQEVVEFVDREQEKLIDWLQSVFCDLAKGLPKGKEWGIYSTSVLWGVLIVSLETVLGGGFTMVDAVLDAAIAPYVTQGAMELFAYREIQKIARELAERYRAGLTAVIDEQHRRFLACLEEVSPDPELREAVTSEL</sequence>
<protein>
    <recommendedName>
        <fullName evidence="3">50S ribosome-binding GTPase</fullName>
    </recommendedName>
</protein>
<dbReference type="EMBL" id="FQVB01000041">
    <property type="protein sequence ID" value="SHG10077.1"/>
    <property type="molecule type" value="Genomic_DNA"/>
</dbReference>
<dbReference type="Gene3D" id="3.40.50.300">
    <property type="entry name" value="P-loop containing nucleotide triphosphate hydrolases"/>
    <property type="match status" value="1"/>
</dbReference>
<dbReference type="RefSeq" id="WP_073041375.1">
    <property type="nucleotide sequence ID" value="NZ_FQVB01000041.1"/>
</dbReference>
<name>A0A1M5H261_9BACT</name>
<accession>A0A1M5H261</accession>
<dbReference type="AlphaFoldDB" id="A0A1M5H261"/>
<evidence type="ECO:0000313" key="2">
    <source>
        <dbReference type="Proteomes" id="UP000184076"/>
    </source>
</evidence>
<proteinExistence type="predicted"/>
<evidence type="ECO:0000313" key="1">
    <source>
        <dbReference type="EMBL" id="SHG10077.1"/>
    </source>
</evidence>
<dbReference type="OrthoDB" id="207675at2"/>
<dbReference type="Proteomes" id="UP000184076">
    <property type="component" value="Unassembled WGS sequence"/>
</dbReference>
<dbReference type="InterPro" id="IPR027417">
    <property type="entry name" value="P-loop_NTPase"/>
</dbReference>
<dbReference type="STRING" id="1121391.SAMN02745206_03266"/>
<keyword evidence="2" id="KW-1185">Reference proteome</keyword>
<dbReference type="SUPFAM" id="SSF52540">
    <property type="entry name" value="P-loop containing nucleoside triphosphate hydrolases"/>
    <property type="match status" value="1"/>
</dbReference>
<organism evidence="1 2">
    <name type="scientific">Desulfacinum infernum DSM 9756</name>
    <dbReference type="NCBI Taxonomy" id="1121391"/>
    <lineage>
        <taxon>Bacteria</taxon>
        <taxon>Pseudomonadati</taxon>
        <taxon>Thermodesulfobacteriota</taxon>
        <taxon>Syntrophobacteria</taxon>
        <taxon>Syntrophobacterales</taxon>
        <taxon>Syntrophobacteraceae</taxon>
        <taxon>Desulfacinum</taxon>
    </lineage>
</organism>